<evidence type="ECO:0000313" key="1">
    <source>
        <dbReference type="EMBL" id="GEQ14494.1"/>
    </source>
</evidence>
<gene>
    <name evidence="1" type="ORF">KLO01_25410</name>
</gene>
<dbReference type="EMBL" id="BKBA01000009">
    <property type="protein sequence ID" value="GEQ14494.1"/>
    <property type="molecule type" value="Genomic_DNA"/>
</dbReference>
<dbReference type="AlphaFoldDB" id="A0A512T2S8"/>
<evidence type="ECO:0000313" key="2">
    <source>
        <dbReference type="Proteomes" id="UP000321793"/>
    </source>
</evidence>
<dbReference type="RefSeq" id="WP_147065661.1">
    <property type="nucleotide sequence ID" value="NZ_BAABDN010000002.1"/>
</dbReference>
<dbReference type="PROSITE" id="PS51318">
    <property type="entry name" value="TAT"/>
    <property type="match status" value="1"/>
</dbReference>
<dbReference type="OrthoDB" id="5067971at2"/>
<sequence>MSSKINAALNRRSALRVGAVGAAATAATVVTATGAEAAAGQPVLQGLSNAAGAAGTTLVSNGSAITLTVKNTGPGAAAFFFGQNNNGFAGGTGSGSKYGLSAANTGAPGTGAAMAASGGKNTGILANTANFDRYAVEATNLSTMDTGGGAGGGVWADGGDGVGVAALSPMGVPAVVSIGDTYYVQGHEVVLTASSLVYGATSANGPEVSFAGYATLDIEGRTTVELTGPSWNNGATWADVGNTNGGVSVTAINQPMPNLWMNVDEGGTVTISGGAPGGTVSWRVAGNRNDWASFEPMSATRAAGGSRIAKGKDLAARILRRAGRD</sequence>
<name>A0A512T2S8_9MICO</name>
<dbReference type="InterPro" id="IPR006311">
    <property type="entry name" value="TAT_signal"/>
</dbReference>
<protein>
    <submittedName>
        <fullName evidence="1">Uncharacterized protein</fullName>
    </submittedName>
</protein>
<accession>A0A512T2S8</accession>
<keyword evidence="2" id="KW-1185">Reference proteome</keyword>
<comment type="caution">
    <text evidence="1">The sequence shown here is derived from an EMBL/GenBank/DDBJ whole genome shotgun (WGS) entry which is preliminary data.</text>
</comment>
<dbReference type="Proteomes" id="UP000321793">
    <property type="component" value="Unassembled WGS sequence"/>
</dbReference>
<reference evidence="1 2" key="1">
    <citation type="submission" date="2019-07" db="EMBL/GenBank/DDBJ databases">
        <title>Whole genome shotgun sequence of Knoellia locipacati NBRC 109775.</title>
        <authorList>
            <person name="Hosoyama A."/>
            <person name="Uohara A."/>
            <person name="Ohji S."/>
            <person name="Ichikawa N."/>
        </authorList>
    </citation>
    <scope>NUCLEOTIDE SEQUENCE [LARGE SCALE GENOMIC DNA]</scope>
    <source>
        <strain evidence="1 2">NBRC 109775</strain>
    </source>
</reference>
<proteinExistence type="predicted"/>
<organism evidence="1 2">
    <name type="scientific">Knoellia locipacati</name>
    <dbReference type="NCBI Taxonomy" id="882824"/>
    <lineage>
        <taxon>Bacteria</taxon>
        <taxon>Bacillati</taxon>
        <taxon>Actinomycetota</taxon>
        <taxon>Actinomycetes</taxon>
        <taxon>Micrococcales</taxon>
        <taxon>Intrasporangiaceae</taxon>
        <taxon>Knoellia</taxon>
    </lineage>
</organism>